<dbReference type="EMBL" id="CP132942">
    <property type="protein sequence ID" value="XCB32703.1"/>
    <property type="molecule type" value="Genomic_DNA"/>
</dbReference>
<evidence type="ECO:0000313" key="2">
    <source>
        <dbReference type="EMBL" id="XCB32703.1"/>
    </source>
</evidence>
<gene>
    <name evidence="2" type="ORF">RBB77_20070</name>
</gene>
<dbReference type="KEGG" id="tpsc:RBB77_20070"/>
<evidence type="ECO:0000256" key="1">
    <source>
        <dbReference type="SAM" id="MobiDB-lite"/>
    </source>
</evidence>
<reference evidence="2" key="1">
    <citation type="submission" date="2023-08" db="EMBL/GenBank/DDBJ databases">
        <authorList>
            <person name="Messyasz A."/>
            <person name="Mannisto M.K."/>
            <person name="Kerkhof L.J."/>
            <person name="Haggblom M."/>
        </authorList>
    </citation>
    <scope>NUCLEOTIDE SEQUENCE</scope>
    <source>
        <strain evidence="2">X5P6</strain>
    </source>
</reference>
<proteinExistence type="predicted"/>
<dbReference type="AlphaFoldDB" id="A0AAU7ZP33"/>
<sequence length="72" mass="7676">MGDRGHENDGKERADVEDQELFLEGPGECEQKDDGEDEEDVAANFGAGSLLVRGEVFWRGVGQPGSPVGADV</sequence>
<protein>
    <submittedName>
        <fullName evidence="2">Uncharacterized protein</fullName>
    </submittedName>
</protein>
<accession>A0AAU7ZP33</accession>
<feature type="compositionally biased region" description="Basic and acidic residues" evidence="1">
    <location>
        <begin position="1"/>
        <end position="16"/>
    </location>
</feature>
<organism evidence="2">
    <name type="scientific">Tunturiibacter psychrotolerans</name>
    <dbReference type="NCBI Taxonomy" id="3069686"/>
    <lineage>
        <taxon>Bacteria</taxon>
        <taxon>Pseudomonadati</taxon>
        <taxon>Acidobacteriota</taxon>
        <taxon>Terriglobia</taxon>
        <taxon>Terriglobales</taxon>
        <taxon>Acidobacteriaceae</taxon>
        <taxon>Tunturiibacter</taxon>
    </lineage>
</organism>
<dbReference type="RefSeq" id="WP_353063543.1">
    <property type="nucleotide sequence ID" value="NZ_CP132942.1"/>
</dbReference>
<feature type="region of interest" description="Disordered" evidence="1">
    <location>
        <begin position="1"/>
        <end position="38"/>
    </location>
</feature>
<name>A0AAU7ZP33_9BACT</name>
<reference evidence="2" key="2">
    <citation type="journal article" date="2024" name="Environ. Microbiol.">
        <title>Genome analysis and description of Tunturibacter gen. nov. expands the diversity of Terriglobia in tundra soils.</title>
        <authorList>
            <person name="Messyasz A."/>
            <person name="Mannisto M.K."/>
            <person name="Kerkhof L.J."/>
            <person name="Haggblom M.M."/>
        </authorList>
    </citation>
    <scope>NUCLEOTIDE SEQUENCE</scope>
    <source>
        <strain evidence="2">X5P6</strain>
    </source>
</reference>